<dbReference type="Gene3D" id="1.20.5.1930">
    <property type="match status" value="1"/>
</dbReference>
<keyword evidence="14" id="KW-1185">Reference proteome</keyword>
<dbReference type="Pfam" id="PF23539">
    <property type="entry name" value="DUF7134"/>
    <property type="match status" value="1"/>
</dbReference>
<dbReference type="SUPFAM" id="SSF55874">
    <property type="entry name" value="ATPase domain of HSP90 chaperone/DNA topoisomerase II/histidine kinase"/>
    <property type="match status" value="1"/>
</dbReference>
<keyword evidence="3" id="KW-0597">Phosphoprotein</keyword>
<keyword evidence="7" id="KW-0067">ATP-binding</keyword>
<keyword evidence="5" id="KW-0547">Nucleotide-binding</keyword>
<evidence type="ECO:0000256" key="5">
    <source>
        <dbReference type="ARBA" id="ARBA00022741"/>
    </source>
</evidence>
<comment type="catalytic activity">
    <reaction evidence="1">
        <text>ATP + protein L-histidine = ADP + protein N-phospho-L-histidine.</text>
        <dbReference type="EC" id="2.7.13.3"/>
    </reaction>
</comment>
<dbReference type="InterPro" id="IPR036890">
    <property type="entry name" value="HATPase_C_sf"/>
</dbReference>
<gene>
    <name evidence="13" type="ORF">ACFOZ4_32125</name>
</gene>
<evidence type="ECO:0000259" key="12">
    <source>
        <dbReference type="Pfam" id="PF23539"/>
    </source>
</evidence>
<evidence type="ECO:0000259" key="11">
    <source>
        <dbReference type="Pfam" id="PF07730"/>
    </source>
</evidence>
<evidence type="ECO:0000256" key="3">
    <source>
        <dbReference type="ARBA" id="ARBA00022553"/>
    </source>
</evidence>
<reference evidence="14" key="1">
    <citation type="journal article" date="2019" name="Int. J. Syst. Evol. Microbiol.">
        <title>The Global Catalogue of Microorganisms (GCM) 10K type strain sequencing project: providing services to taxonomists for standard genome sequencing and annotation.</title>
        <authorList>
            <consortium name="The Broad Institute Genomics Platform"/>
            <consortium name="The Broad Institute Genome Sequencing Center for Infectious Disease"/>
            <person name="Wu L."/>
            <person name="Ma J."/>
        </authorList>
    </citation>
    <scope>NUCLEOTIDE SEQUENCE [LARGE SCALE GENOMIC DNA]</scope>
    <source>
        <strain evidence="14">CGMCC 4.7289</strain>
    </source>
</reference>
<evidence type="ECO:0000313" key="13">
    <source>
        <dbReference type="EMBL" id="MFC4135283.1"/>
    </source>
</evidence>
<dbReference type="GO" id="GO:0016301">
    <property type="term" value="F:kinase activity"/>
    <property type="evidence" value="ECO:0007669"/>
    <property type="project" value="UniProtKB-KW"/>
</dbReference>
<dbReference type="InterPro" id="IPR003594">
    <property type="entry name" value="HATPase_dom"/>
</dbReference>
<dbReference type="Pfam" id="PF07730">
    <property type="entry name" value="HisKA_3"/>
    <property type="match status" value="1"/>
</dbReference>
<feature type="transmembrane region" description="Helical" evidence="9">
    <location>
        <begin position="155"/>
        <end position="174"/>
    </location>
</feature>
<keyword evidence="9" id="KW-0812">Transmembrane</keyword>
<evidence type="ECO:0000256" key="2">
    <source>
        <dbReference type="ARBA" id="ARBA00012438"/>
    </source>
</evidence>
<evidence type="ECO:0000259" key="10">
    <source>
        <dbReference type="Pfam" id="PF02518"/>
    </source>
</evidence>
<keyword evidence="4" id="KW-0808">Transferase</keyword>
<feature type="domain" description="Signal transduction histidine kinase subgroup 3 dimerisation and phosphoacceptor" evidence="11">
    <location>
        <begin position="207"/>
        <end position="272"/>
    </location>
</feature>
<keyword evidence="8" id="KW-0902">Two-component regulatory system</keyword>
<evidence type="ECO:0000256" key="8">
    <source>
        <dbReference type="ARBA" id="ARBA00023012"/>
    </source>
</evidence>
<dbReference type="InterPro" id="IPR050482">
    <property type="entry name" value="Sensor_HK_TwoCompSys"/>
</dbReference>
<accession>A0ABV8LXV3</accession>
<dbReference type="EMBL" id="JBHSAY010000020">
    <property type="protein sequence ID" value="MFC4135283.1"/>
    <property type="molecule type" value="Genomic_DNA"/>
</dbReference>
<organism evidence="13 14">
    <name type="scientific">Hamadaea flava</name>
    <dbReference type="NCBI Taxonomy" id="1742688"/>
    <lineage>
        <taxon>Bacteria</taxon>
        <taxon>Bacillati</taxon>
        <taxon>Actinomycetota</taxon>
        <taxon>Actinomycetes</taxon>
        <taxon>Micromonosporales</taxon>
        <taxon>Micromonosporaceae</taxon>
        <taxon>Hamadaea</taxon>
    </lineage>
</organism>
<evidence type="ECO:0000256" key="6">
    <source>
        <dbReference type="ARBA" id="ARBA00022777"/>
    </source>
</evidence>
<name>A0ABV8LXV3_9ACTN</name>
<feature type="domain" description="DUF7134" evidence="12">
    <location>
        <begin position="13"/>
        <end position="115"/>
    </location>
</feature>
<evidence type="ECO:0000256" key="4">
    <source>
        <dbReference type="ARBA" id="ARBA00022679"/>
    </source>
</evidence>
<feature type="transmembrane region" description="Helical" evidence="9">
    <location>
        <begin position="92"/>
        <end position="112"/>
    </location>
</feature>
<keyword evidence="6 13" id="KW-0418">Kinase</keyword>
<proteinExistence type="predicted"/>
<dbReference type="CDD" id="cd16917">
    <property type="entry name" value="HATPase_UhpB-NarQ-NarX-like"/>
    <property type="match status" value="1"/>
</dbReference>
<keyword evidence="9" id="KW-0472">Membrane</keyword>
<sequence>MILLAVSTVVNSPLGMLNGLTNEKWNQPLWIWWLATLAAAVALALRRIAPLSMLCLSIATAVVHLLLGAPIMVVDLTAAAVLYTVADLRPRGLSLAALGIVALVAVGTFMLWKFSVEQDAKNARASEVTYTSIKEPQPDKPVLVITPKIFMMDQAGLLSLLGSLLLAAWATGAASRNRRAYLEALRARADDLERSQHQQAALAVAAERDRISRELHDVVAHGLSVMVVQAQGGVAALDHRPGDTRAALAAIVETGRESLADMRRVLGAVSPDSGWHPAPGLAALPKLVAQLGAAGVAVDFSESGERGAVPAAVGLAVYRIVQEALTNTVKHAGQGATARVEVIYQPTGVTVVCADDGSSSKLITGGAGLRGMRERAELLGGRFTAGHAETGFRVTAWLPRQRTARGE</sequence>
<evidence type="ECO:0000256" key="9">
    <source>
        <dbReference type="SAM" id="Phobius"/>
    </source>
</evidence>
<evidence type="ECO:0000256" key="1">
    <source>
        <dbReference type="ARBA" id="ARBA00000085"/>
    </source>
</evidence>
<evidence type="ECO:0000256" key="7">
    <source>
        <dbReference type="ARBA" id="ARBA00022840"/>
    </source>
</evidence>
<feature type="transmembrane region" description="Helical" evidence="9">
    <location>
        <begin position="29"/>
        <end position="49"/>
    </location>
</feature>
<feature type="transmembrane region" description="Helical" evidence="9">
    <location>
        <begin position="61"/>
        <end position="86"/>
    </location>
</feature>
<dbReference type="Gene3D" id="3.30.565.10">
    <property type="entry name" value="Histidine kinase-like ATPase, C-terminal domain"/>
    <property type="match status" value="1"/>
</dbReference>
<dbReference type="PANTHER" id="PTHR24421">
    <property type="entry name" value="NITRATE/NITRITE SENSOR PROTEIN NARX-RELATED"/>
    <property type="match status" value="1"/>
</dbReference>
<protein>
    <recommendedName>
        <fullName evidence="2">histidine kinase</fullName>
        <ecNumber evidence="2">2.7.13.3</ecNumber>
    </recommendedName>
</protein>
<dbReference type="Proteomes" id="UP001595816">
    <property type="component" value="Unassembled WGS sequence"/>
</dbReference>
<dbReference type="InterPro" id="IPR055558">
    <property type="entry name" value="DUF7134"/>
</dbReference>
<dbReference type="InterPro" id="IPR011712">
    <property type="entry name" value="Sig_transdc_His_kin_sub3_dim/P"/>
</dbReference>
<dbReference type="Pfam" id="PF02518">
    <property type="entry name" value="HATPase_c"/>
    <property type="match status" value="1"/>
</dbReference>
<dbReference type="RefSeq" id="WP_382191066.1">
    <property type="nucleotide sequence ID" value="NZ_JBHSAY010000020.1"/>
</dbReference>
<dbReference type="PANTHER" id="PTHR24421:SF10">
    <property type="entry name" value="NITRATE_NITRITE SENSOR PROTEIN NARQ"/>
    <property type="match status" value="1"/>
</dbReference>
<feature type="domain" description="Histidine kinase/HSP90-like ATPase" evidence="10">
    <location>
        <begin position="316"/>
        <end position="401"/>
    </location>
</feature>
<evidence type="ECO:0000313" key="14">
    <source>
        <dbReference type="Proteomes" id="UP001595816"/>
    </source>
</evidence>
<dbReference type="EC" id="2.7.13.3" evidence="2"/>
<keyword evidence="9" id="KW-1133">Transmembrane helix</keyword>
<comment type="caution">
    <text evidence="13">The sequence shown here is derived from an EMBL/GenBank/DDBJ whole genome shotgun (WGS) entry which is preliminary data.</text>
</comment>